<accession>A0ABT4T946</accession>
<dbReference type="InterPro" id="IPR027417">
    <property type="entry name" value="P-loop_NTPase"/>
</dbReference>
<evidence type="ECO:0000313" key="1">
    <source>
        <dbReference type="EMBL" id="MDA0645648.1"/>
    </source>
</evidence>
<evidence type="ECO:0000313" key="2">
    <source>
        <dbReference type="Proteomes" id="UP001212498"/>
    </source>
</evidence>
<dbReference type="EMBL" id="JAPNUD010000148">
    <property type="protein sequence ID" value="MDA0645648.1"/>
    <property type="molecule type" value="Genomic_DNA"/>
</dbReference>
<keyword evidence="2" id="KW-1185">Reference proteome</keyword>
<sequence length="305" mass="33451">MSGPPVLVTGLPRSGTSWTGKMLAAGGELVYVNEPLNPQHPPGRCPGVLRARVSHRFQYICDDNSAAWLPAFRATVALRYGWAAELRVNRTPYDLARMVRYGAAFTLGQLTGRRALLDDPFAVLSSAWFAERLGCRVIALVRDPVAFVASWQRLGWTIYFHELLEQPLLVRDHPEVLRLRALVGSQDRVAKAAALWRVTRTILSRVPGILVTSYDDLAADPVPGFRDLYGYAGLRWSPAAERRIVQACTGGGPPAGGFAWSGLSRTAYRPMDSRLAARSGSRGLTEAEIARVRELTGPETTTVRA</sequence>
<dbReference type="SUPFAM" id="SSF52540">
    <property type="entry name" value="P-loop containing nucleoside triphosphate hydrolases"/>
    <property type="match status" value="1"/>
</dbReference>
<gene>
    <name evidence="1" type="ORF">OUY24_33900</name>
</gene>
<dbReference type="Pfam" id="PF13469">
    <property type="entry name" value="Sulfotransfer_3"/>
    <property type="match status" value="1"/>
</dbReference>
<protein>
    <submittedName>
        <fullName evidence="1">Sulfotransferase</fullName>
    </submittedName>
</protein>
<proteinExistence type="predicted"/>
<comment type="caution">
    <text evidence="1">The sequence shown here is derived from an EMBL/GenBank/DDBJ whole genome shotgun (WGS) entry which is preliminary data.</text>
</comment>
<organism evidence="1 2">
    <name type="scientific">Nonomuraea ferruginea</name>
    <dbReference type="NCBI Taxonomy" id="46174"/>
    <lineage>
        <taxon>Bacteria</taxon>
        <taxon>Bacillati</taxon>
        <taxon>Actinomycetota</taxon>
        <taxon>Actinomycetes</taxon>
        <taxon>Streptosporangiales</taxon>
        <taxon>Streptosporangiaceae</taxon>
        <taxon>Nonomuraea</taxon>
    </lineage>
</organism>
<dbReference type="Proteomes" id="UP001212498">
    <property type="component" value="Unassembled WGS sequence"/>
</dbReference>
<reference evidence="1 2" key="1">
    <citation type="submission" date="2022-11" db="EMBL/GenBank/DDBJ databases">
        <title>Nonomuraea corallina sp. nov., a new species of the genus Nonomuraea isolated from sea side sediment in Thai sea.</title>
        <authorList>
            <person name="Ngamcharungchit C."/>
            <person name="Matsumoto A."/>
            <person name="Suriyachadkun C."/>
            <person name="Panbangred W."/>
            <person name="Inahashi Y."/>
            <person name="Intra B."/>
        </authorList>
    </citation>
    <scope>NUCLEOTIDE SEQUENCE [LARGE SCALE GENOMIC DNA]</scope>
    <source>
        <strain evidence="1 2">DSM 43553</strain>
    </source>
</reference>
<dbReference type="Gene3D" id="3.40.50.300">
    <property type="entry name" value="P-loop containing nucleotide triphosphate hydrolases"/>
    <property type="match status" value="1"/>
</dbReference>
<dbReference type="RefSeq" id="WP_148029117.1">
    <property type="nucleotide sequence ID" value="NZ_BAABFD010000013.1"/>
</dbReference>
<name>A0ABT4T946_9ACTN</name>